<dbReference type="Gramene" id="Tc10v2_t008060.7">
    <property type="protein sequence ID" value="Tc10v2_p008060.7"/>
    <property type="gene ID" value="Tc10v2_g008060"/>
</dbReference>
<organism evidence="3 4">
    <name type="scientific">Theobroma cacao</name>
    <name type="common">Cacao</name>
    <name type="synonym">Cocoa</name>
    <dbReference type="NCBI Taxonomy" id="3641"/>
    <lineage>
        <taxon>Eukaryota</taxon>
        <taxon>Viridiplantae</taxon>
        <taxon>Streptophyta</taxon>
        <taxon>Embryophyta</taxon>
        <taxon>Tracheophyta</taxon>
        <taxon>Spermatophyta</taxon>
        <taxon>Magnoliopsida</taxon>
        <taxon>eudicotyledons</taxon>
        <taxon>Gunneridae</taxon>
        <taxon>Pentapetalae</taxon>
        <taxon>rosids</taxon>
        <taxon>malvids</taxon>
        <taxon>Malvales</taxon>
        <taxon>Malvaceae</taxon>
        <taxon>Byttnerioideae</taxon>
        <taxon>Theobroma</taxon>
    </lineage>
</organism>
<proteinExistence type="inferred from homology"/>
<dbReference type="AlphaFoldDB" id="A0AB32X3N8"/>
<accession>A0AB32X3N8</accession>
<dbReference type="InterPro" id="IPR035912">
    <property type="entry name" value="EHR_sf"/>
</dbReference>
<evidence type="ECO:0000313" key="3">
    <source>
        <dbReference type="Proteomes" id="UP000694886"/>
    </source>
</evidence>
<keyword evidence="2" id="KW-0812">Transmembrane</keyword>
<dbReference type="RefSeq" id="XP_017985196.1">
    <property type="nucleotide sequence ID" value="XM_018129707.1"/>
</dbReference>
<dbReference type="InterPro" id="IPR000781">
    <property type="entry name" value="ERH"/>
</dbReference>
<evidence type="ECO:0000256" key="1">
    <source>
        <dbReference type="ARBA" id="ARBA00007491"/>
    </source>
</evidence>
<dbReference type="Proteomes" id="UP000694886">
    <property type="component" value="Chromosome 10"/>
</dbReference>
<evidence type="ECO:0000313" key="4">
    <source>
        <dbReference type="RefSeq" id="XP_017985196.1"/>
    </source>
</evidence>
<dbReference type="KEGG" id="tcc:18587190"/>
<comment type="similarity">
    <text evidence="1">Belongs to the E(R) family.</text>
</comment>
<evidence type="ECO:0000256" key="2">
    <source>
        <dbReference type="SAM" id="Phobius"/>
    </source>
</evidence>
<gene>
    <name evidence="4 5" type="primary">LOC18587190</name>
</gene>
<evidence type="ECO:0000313" key="5">
    <source>
        <dbReference type="RefSeq" id="XP_017985197.1"/>
    </source>
</evidence>
<keyword evidence="2" id="KW-0472">Membrane</keyword>
<dbReference type="GeneID" id="18587190"/>
<feature type="transmembrane region" description="Helical" evidence="2">
    <location>
        <begin position="121"/>
        <end position="146"/>
    </location>
</feature>
<dbReference type="Gramene" id="Tc10v2_t008060.8">
    <property type="protein sequence ID" value="Tc10v2_p008060.8"/>
    <property type="gene ID" value="Tc10v2_g008060"/>
</dbReference>
<sequence length="148" mass="16590">MQTSQNRAPRTFVDYDSISQAMDGIRGLYERKLKKLNPATQNITYDIGVLYNFIDGLADMIALAYDSLSLPPPFSDYFFKSNLAYNFSYAGIQVRFSYGKGIPGIFWNLNCKIKCALNSSFVVFGCIKNLIQLCSSVIIFVVGMCISN</sequence>
<name>A0AB32X3N8_THECC</name>
<dbReference type="Gene3D" id="3.30.2260.10">
    <property type="entry name" value="Enhancer of rudimentary"/>
    <property type="match status" value="1"/>
</dbReference>
<dbReference type="PANTHER" id="PTHR12373">
    <property type="entry name" value="ENHANCER OF RUDIMENTARY ERH"/>
    <property type="match status" value="1"/>
</dbReference>
<dbReference type="RefSeq" id="XP_017985197.1">
    <property type="nucleotide sequence ID" value="XM_018129708.1"/>
</dbReference>
<dbReference type="SUPFAM" id="SSF143875">
    <property type="entry name" value="ERH-like"/>
    <property type="match status" value="1"/>
</dbReference>
<reference evidence="4 5" key="2">
    <citation type="submission" date="2025-04" db="UniProtKB">
        <authorList>
            <consortium name="RefSeq"/>
        </authorList>
    </citation>
    <scope>IDENTIFICATION</scope>
</reference>
<dbReference type="PANTHER" id="PTHR12373:SF0">
    <property type="entry name" value="ENHANCER OF RUDIMENTARY HOMOLOG"/>
    <property type="match status" value="1"/>
</dbReference>
<keyword evidence="2" id="KW-1133">Transmembrane helix</keyword>
<reference evidence="3" key="1">
    <citation type="journal article" date="1997" name="Nucleic Acids Res.">
        <title>tRNAscan-SE: a program for improved detection of transfer RNA genes in genomic sequence.</title>
        <authorList>
            <person name="Lowe T.M."/>
            <person name="Eddy S.R."/>
        </authorList>
    </citation>
    <scope>NUCLEOTIDE SEQUENCE [LARGE SCALE GENOMIC DNA]</scope>
    <source>
        <strain evidence="3">r\B97-61/B2</strain>
    </source>
</reference>
<protein>
    <submittedName>
        <fullName evidence="4 5">Enhancer of rudimentary homolog isoform X1</fullName>
    </submittedName>
</protein>
<dbReference type="Pfam" id="PF01133">
    <property type="entry name" value="ER"/>
    <property type="match status" value="1"/>
</dbReference>